<reference evidence="14 15" key="1">
    <citation type="submission" date="2018-07" db="EMBL/GenBank/DDBJ databases">
        <title>Motiliproteus coralliicola sp. nov., a bacterium isolated from Coral.</title>
        <authorList>
            <person name="Wang G."/>
        </authorList>
    </citation>
    <scope>NUCLEOTIDE SEQUENCE [LARGE SCALE GENOMIC DNA]</scope>
    <source>
        <strain evidence="14 15">C34</strain>
    </source>
</reference>
<proteinExistence type="inferred from homology"/>
<organism evidence="14 15">
    <name type="scientific">Motiliproteus coralliicola</name>
    <dbReference type="NCBI Taxonomy" id="2283196"/>
    <lineage>
        <taxon>Bacteria</taxon>
        <taxon>Pseudomonadati</taxon>
        <taxon>Pseudomonadota</taxon>
        <taxon>Gammaproteobacteria</taxon>
        <taxon>Oceanospirillales</taxon>
        <taxon>Oceanospirillaceae</taxon>
        <taxon>Motiliproteus</taxon>
    </lineage>
</organism>
<dbReference type="HAMAP" id="MF_02043">
    <property type="entry name" value="DusC_subfam"/>
    <property type="match status" value="1"/>
</dbReference>
<comment type="catalytic activity">
    <reaction evidence="9">
        <text>5,6-dihydrouridine(16) in tRNA + NADP(+) = uridine(16) in tRNA + NADPH + H(+)</text>
        <dbReference type="Rhea" id="RHEA:53376"/>
        <dbReference type="Rhea" id="RHEA-COMP:13543"/>
        <dbReference type="Rhea" id="RHEA-COMP:13544"/>
        <dbReference type="ChEBI" id="CHEBI:15378"/>
        <dbReference type="ChEBI" id="CHEBI:57783"/>
        <dbReference type="ChEBI" id="CHEBI:58349"/>
        <dbReference type="ChEBI" id="CHEBI:65315"/>
        <dbReference type="ChEBI" id="CHEBI:74443"/>
    </reaction>
</comment>
<comment type="caution">
    <text evidence="14">The sequence shown here is derived from an EMBL/GenBank/DDBJ whole genome shotgun (WGS) entry which is preliminary data.</text>
</comment>
<evidence type="ECO:0000256" key="7">
    <source>
        <dbReference type="ARBA" id="ARBA00022884"/>
    </source>
</evidence>
<feature type="binding site" evidence="12">
    <location>
        <position position="168"/>
    </location>
    <ligand>
        <name>FMN</name>
        <dbReference type="ChEBI" id="CHEBI:58210"/>
    </ligand>
</feature>
<evidence type="ECO:0000256" key="1">
    <source>
        <dbReference type="ARBA" id="ARBA00001917"/>
    </source>
</evidence>
<comment type="function">
    <text evidence="9">Catalyzes the synthesis of 5,6-dihydrouridine (D), a modified base found in the D-loop of most tRNAs, via the reduction of the C5-C6 double bond in target uridines. Specifically modifies U16 in tRNAs.</text>
</comment>
<dbReference type="AlphaFoldDB" id="A0A369WUQ4"/>
<evidence type="ECO:0000313" key="15">
    <source>
        <dbReference type="Proteomes" id="UP000253769"/>
    </source>
</evidence>
<dbReference type="EMBL" id="QQOH01000001">
    <property type="protein sequence ID" value="RDE24266.1"/>
    <property type="molecule type" value="Genomic_DNA"/>
</dbReference>
<feature type="active site" description="Proton donor" evidence="9 11">
    <location>
        <position position="98"/>
    </location>
</feature>
<keyword evidence="6 9" id="KW-0521">NADP</keyword>
<comment type="cofactor">
    <cofactor evidence="1 9 10 12">
        <name>FMN</name>
        <dbReference type="ChEBI" id="CHEBI:58210"/>
    </cofactor>
</comment>
<dbReference type="PANTHER" id="PTHR11082:SF26">
    <property type="entry name" value="TRNA-DIHYDROURIDINE(16) SYNTHASE"/>
    <property type="match status" value="1"/>
</dbReference>
<comment type="similarity">
    <text evidence="10">Belongs to the dus family.</text>
</comment>
<comment type="caution">
    <text evidence="9">Lacks conserved residue(s) required for the propagation of feature annotation.</text>
</comment>
<keyword evidence="2 9" id="KW-0820">tRNA-binding</keyword>
<keyword evidence="12" id="KW-0547">Nucleotide-binding</keyword>
<evidence type="ECO:0000256" key="12">
    <source>
        <dbReference type="PIRSR" id="PIRSR006621-2"/>
    </source>
</evidence>
<evidence type="ECO:0000256" key="4">
    <source>
        <dbReference type="ARBA" id="ARBA00022643"/>
    </source>
</evidence>
<dbReference type="Gene3D" id="3.20.20.70">
    <property type="entry name" value="Aldolase class I"/>
    <property type="match status" value="1"/>
</dbReference>
<keyword evidence="8 9" id="KW-0560">Oxidoreductase</keyword>
<feature type="site" description="Interacts with tRNA; defines subfamily-specific binding signature" evidence="9">
    <location>
        <position position="298"/>
    </location>
</feature>
<keyword evidence="7 9" id="KW-0694">RNA-binding</keyword>
<dbReference type="PANTHER" id="PTHR11082">
    <property type="entry name" value="TRNA-DIHYDROURIDINE SYNTHASE"/>
    <property type="match status" value="1"/>
</dbReference>
<dbReference type="GO" id="GO:0050660">
    <property type="term" value="F:flavin adenine dinucleotide binding"/>
    <property type="evidence" value="ECO:0007669"/>
    <property type="project" value="InterPro"/>
</dbReference>
<dbReference type="CDD" id="cd02801">
    <property type="entry name" value="DUS_like_FMN"/>
    <property type="match status" value="1"/>
</dbReference>
<dbReference type="GO" id="GO:0102262">
    <property type="term" value="F:tRNA-dihydrouridine16 synthase activity"/>
    <property type="evidence" value="ECO:0007669"/>
    <property type="project" value="RHEA"/>
</dbReference>
<evidence type="ECO:0000256" key="5">
    <source>
        <dbReference type="ARBA" id="ARBA00022694"/>
    </source>
</evidence>
<dbReference type="Gene3D" id="1.20.225.30">
    <property type="entry name" value="Dihydrouridine synthase, C-terminal recognition domain"/>
    <property type="match status" value="1"/>
</dbReference>
<keyword evidence="15" id="KW-1185">Reference proteome</keyword>
<evidence type="ECO:0000256" key="2">
    <source>
        <dbReference type="ARBA" id="ARBA00022555"/>
    </source>
</evidence>
<dbReference type="PIRSF" id="PIRSF006621">
    <property type="entry name" value="Dus"/>
    <property type="match status" value="1"/>
</dbReference>
<dbReference type="InterPro" id="IPR042270">
    <property type="entry name" value="DusC_C"/>
</dbReference>
<dbReference type="GO" id="GO:0000049">
    <property type="term" value="F:tRNA binding"/>
    <property type="evidence" value="ECO:0007669"/>
    <property type="project" value="UniProtKB-UniRule"/>
</dbReference>
<evidence type="ECO:0000256" key="6">
    <source>
        <dbReference type="ARBA" id="ARBA00022857"/>
    </source>
</evidence>
<dbReference type="RefSeq" id="WP_114693850.1">
    <property type="nucleotide sequence ID" value="NZ_QQOH01000001.1"/>
</dbReference>
<dbReference type="Pfam" id="PF01207">
    <property type="entry name" value="Dus"/>
    <property type="match status" value="1"/>
</dbReference>
<dbReference type="InterPro" id="IPR001269">
    <property type="entry name" value="DUS_fam"/>
</dbReference>
<feature type="domain" description="DUS-like FMN-binding" evidence="13">
    <location>
        <begin position="5"/>
        <end position="241"/>
    </location>
</feature>
<keyword evidence="5 9" id="KW-0819">tRNA processing</keyword>
<sequence length="324" mass="35987">MHIYLAPMEGLVDPVMRDIISRIGGIDRCVTEFVRISEQVLPRRVYLRLCPELLHQGVTRSGTPVYVQLLGSDPQLLAGTAAKLAELGAPGIDLNFGCPAKTVNRNRGGAILLKEPELVGCIVERVRSQLPSEVPLTAKMRLGYEDTSVALRNAVAIAEAGADELCVHARTKVEGYRPPAHWHWLARIREAVAIPVVANGEVWSLEDFGRCIEVSGCQRLMLGRGLVSRPDLALQIRQQLEGRPVQALDWAALVPWVEDYYQQLHLIAPRYADGRLKQWLGLLRRNYAQAGKLLQQLRRDSGEQAMRQGLAQSQQWIDDSGQAA</sequence>
<accession>A0A369WUQ4</accession>
<keyword evidence="4 9" id="KW-0288">FMN</keyword>
<comment type="catalytic activity">
    <reaction evidence="9">
        <text>5,6-dihydrouridine(16) in tRNA + NAD(+) = uridine(16) in tRNA + NADH + H(+)</text>
        <dbReference type="Rhea" id="RHEA:53380"/>
        <dbReference type="Rhea" id="RHEA-COMP:13543"/>
        <dbReference type="Rhea" id="RHEA-COMP:13544"/>
        <dbReference type="ChEBI" id="CHEBI:15378"/>
        <dbReference type="ChEBI" id="CHEBI:57540"/>
        <dbReference type="ChEBI" id="CHEBI:57945"/>
        <dbReference type="ChEBI" id="CHEBI:65315"/>
        <dbReference type="ChEBI" id="CHEBI:74443"/>
    </reaction>
</comment>
<keyword evidence="3 9" id="KW-0285">Flavoprotein</keyword>
<feature type="binding site" evidence="9">
    <location>
        <begin position="199"/>
        <end position="201"/>
    </location>
    <ligand>
        <name>FMN</name>
        <dbReference type="ChEBI" id="CHEBI:58210"/>
    </ligand>
</feature>
<feature type="site" description="Interacts with tRNA" evidence="9">
    <location>
        <position position="176"/>
    </location>
</feature>
<comment type="similarity">
    <text evidence="9">Belongs to the Dus family. DusC subfamily.</text>
</comment>
<dbReference type="InterPro" id="IPR013785">
    <property type="entry name" value="Aldolase_TIM"/>
</dbReference>
<feature type="site" description="Interacts with tRNA" evidence="9">
    <location>
        <position position="95"/>
    </location>
</feature>
<name>A0A369WUQ4_9GAMM</name>
<feature type="binding site" evidence="9 12">
    <location>
        <begin position="223"/>
        <end position="224"/>
    </location>
    <ligand>
        <name>FMN</name>
        <dbReference type="ChEBI" id="CHEBI:58210"/>
    </ligand>
</feature>
<feature type="site" description="Interacts with tRNA; defines subfamily-specific binding signature" evidence="9">
    <location>
        <position position="277"/>
    </location>
</feature>
<evidence type="ECO:0000256" key="11">
    <source>
        <dbReference type="PIRSR" id="PIRSR006621-1"/>
    </source>
</evidence>
<evidence type="ECO:0000256" key="3">
    <source>
        <dbReference type="ARBA" id="ARBA00022630"/>
    </source>
</evidence>
<evidence type="ECO:0000256" key="10">
    <source>
        <dbReference type="PIRNR" id="PIRNR006621"/>
    </source>
</evidence>
<evidence type="ECO:0000256" key="9">
    <source>
        <dbReference type="HAMAP-Rule" id="MF_02043"/>
    </source>
</evidence>
<feature type="binding site" evidence="9 12">
    <location>
        <position position="139"/>
    </location>
    <ligand>
        <name>FMN</name>
        <dbReference type="ChEBI" id="CHEBI:58210"/>
    </ligand>
</feature>
<evidence type="ECO:0000313" key="14">
    <source>
        <dbReference type="EMBL" id="RDE24266.1"/>
    </source>
</evidence>
<dbReference type="InterPro" id="IPR035587">
    <property type="entry name" value="DUS-like_FMN-bd"/>
</dbReference>
<dbReference type="SUPFAM" id="SSF51395">
    <property type="entry name" value="FMN-linked oxidoreductases"/>
    <property type="match status" value="1"/>
</dbReference>
<dbReference type="OrthoDB" id="5289281at2"/>
<evidence type="ECO:0000256" key="8">
    <source>
        <dbReference type="ARBA" id="ARBA00023002"/>
    </source>
</evidence>
<feature type="site" description="Interacts with tRNA; defines subfamily-specific binding signature" evidence="9">
    <location>
        <position position="275"/>
    </location>
</feature>
<gene>
    <name evidence="9" type="primary">dusC</name>
    <name evidence="14" type="ORF">DV711_01365</name>
</gene>
<dbReference type="GO" id="GO:0010181">
    <property type="term" value="F:FMN binding"/>
    <property type="evidence" value="ECO:0007669"/>
    <property type="project" value="UniProtKB-UniRule"/>
</dbReference>
<evidence type="ECO:0000259" key="13">
    <source>
        <dbReference type="Pfam" id="PF01207"/>
    </source>
</evidence>
<dbReference type="EC" id="1.3.1.-" evidence="9"/>
<dbReference type="Proteomes" id="UP000253769">
    <property type="component" value="Unassembled WGS sequence"/>
</dbReference>
<feature type="binding site" evidence="9 12">
    <location>
        <position position="68"/>
    </location>
    <ligand>
        <name>FMN</name>
        <dbReference type="ChEBI" id="CHEBI:58210"/>
    </ligand>
</feature>
<dbReference type="InterPro" id="IPR018517">
    <property type="entry name" value="tRNA_hU_synthase_CS"/>
</dbReference>
<dbReference type="PROSITE" id="PS01136">
    <property type="entry name" value="UPF0034"/>
    <property type="match status" value="1"/>
</dbReference>
<feature type="site" description="Interacts with tRNA; defines subfamily-specific binding signature" evidence="9">
    <location>
        <position position="35"/>
    </location>
</feature>
<protein>
    <recommendedName>
        <fullName evidence="9">tRNA-dihydrouridine(16) synthase</fullName>
        <ecNumber evidence="9">1.3.1.-</ecNumber>
    </recommendedName>
    <alternativeName>
        <fullName evidence="9">U16-specific dihydrouridine synthase</fullName>
        <shortName evidence="9">U16-specific Dus</shortName>
    </alternativeName>
    <alternativeName>
        <fullName evidence="9">tRNA-dihydrouridine synthase C</fullName>
    </alternativeName>
</protein>
<dbReference type="InterPro" id="IPR032886">
    <property type="entry name" value="DusC"/>
</dbReference>